<evidence type="ECO:0000313" key="5">
    <source>
        <dbReference type="Proteomes" id="UP001300763"/>
    </source>
</evidence>
<dbReference type="InterPro" id="IPR014729">
    <property type="entry name" value="Rossmann-like_a/b/a_fold"/>
</dbReference>
<protein>
    <submittedName>
        <fullName evidence="4">Universal stress protein</fullName>
    </submittedName>
</protein>
<dbReference type="Gene3D" id="3.40.50.620">
    <property type="entry name" value="HUPs"/>
    <property type="match status" value="2"/>
</dbReference>
<dbReference type="Pfam" id="PF00582">
    <property type="entry name" value="Usp"/>
    <property type="match status" value="2"/>
</dbReference>
<feature type="region of interest" description="Disordered" evidence="2">
    <location>
        <begin position="298"/>
        <end position="331"/>
    </location>
</feature>
<dbReference type="PANTHER" id="PTHR46268:SF6">
    <property type="entry name" value="UNIVERSAL STRESS PROTEIN UP12"/>
    <property type="match status" value="1"/>
</dbReference>
<proteinExistence type="inferred from homology"/>
<name>A0ABT5SYI8_9PSEU</name>
<evidence type="ECO:0000256" key="1">
    <source>
        <dbReference type="ARBA" id="ARBA00008791"/>
    </source>
</evidence>
<dbReference type="PANTHER" id="PTHR46268">
    <property type="entry name" value="STRESS RESPONSE PROTEIN NHAX"/>
    <property type="match status" value="1"/>
</dbReference>
<sequence length="331" mass="33697">MRPTRGIVVGLDGSPAAAIALAEALEEGRRRAEPVTAVTAFPAAGSWADGDDSGADLPDPDRMAAAVREQAQRFADEARTPLSPELRDVPLAVRALPGSPAPVLAEAARDASLLVVGHRGRGPLGSAVLGSTGLRVLALASCPVLVVRPRAPGPDGPVVVGVDRSAGSAAALRHALDEGVRRETRVLAVTGIAPPPTTVGFRPLPGPTLAGVRDALRPRVERFVHEIVKEQARSRPVPHVDTVVRAEDPTMALVDVAEQLGAAVVVVGRTGHGALARWLLGSVAHGAVLRAPCPVAVVPPDPAPAADPDTPGSTGPTTTATPDSDGGHDDG</sequence>
<dbReference type="EMBL" id="JAQZAO010000010">
    <property type="protein sequence ID" value="MDD7967932.1"/>
    <property type="molecule type" value="Genomic_DNA"/>
</dbReference>
<dbReference type="InterPro" id="IPR006015">
    <property type="entry name" value="Universal_stress_UspA"/>
</dbReference>
<gene>
    <name evidence="4" type="ORF">PGB27_21530</name>
</gene>
<feature type="domain" description="UspA" evidence="3">
    <location>
        <begin position="6"/>
        <end position="148"/>
    </location>
</feature>
<dbReference type="InterPro" id="IPR006016">
    <property type="entry name" value="UspA"/>
</dbReference>
<evidence type="ECO:0000259" key="3">
    <source>
        <dbReference type="Pfam" id="PF00582"/>
    </source>
</evidence>
<dbReference type="Proteomes" id="UP001300763">
    <property type="component" value="Unassembled WGS sequence"/>
</dbReference>
<dbReference type="RefSeq" id="WP_274202466.1">
    <property type="nucleotide sequence ID" value="NZ_JAQZAO010000010.1"/>
</dbReference>
<comment type="caution">
    <text evidence="4">The sequence shown here is derived from an EMBL/GenBank/DDBJ whole genome shotgun (WGS) entry which is preliminary data.</text>
</comment>
<keyword evidence="5" id="KW-1185">Reference proteome</keyword>
<evidence type="ECO:0000256" key="2">
    <source>
        <dbReference type="SAM" id="MobiDB-lite"/>
    </source>
</evidence>
<evidence type="ECO:0000313" key="4">
    <source>
        <dbReference type="EMBL" id="MDD7967932.1"/>
    </source>
</evidence>
<accession>A0ABT5SYI8</accession>
<feature type="domain" description="UspA" evidence="3">
    <location>
        <begin position="157"/>
        <end position="299"/>
    </location>
</feature>
<feature type="compositionally biased region" description="Low complexity" evidence="2">
    <location>
        <begin position="306"/>
        <end position="324"/>
    </location>
</feature>
<reference evidence="4 5" key="1">
    <citation type="submission" date="2023-02" db="EMBL/GenBank/DDBJ databases">
        <title>Genome sequencing required for Actinomycetospora new species description.</title>
        <authorList>
            <person name="Saimee Y."/>
            <person name="Duangmal K."/>
        </authorList>
    </citation>
    <scope>NUCLEOTIDE SEQUENCE [LARGE SCALE GENOMIC DNA]</scope>
    <source>
        <strain evidence="4 5">DW7H6</strain>
    </source>
</reference>
<dbReference type="PRINTS" id="PR01438">
    <property type="entry name" value="UNVRSLSTRESS"/>
</dbReference>
<dbReference type="SUPFAM" id="SSF52402">
    <property type="entry name" value="Adenine nucleotide alpha hydrolases-like"/>
    <property type="match status" value="2"/>
</dbReference>
<comment type="similarity">
    <text evidence="1">Belongs to the universal stress protein A family.</text>
</comment>
<organism evidence="4 5">
    <name type="scientific">Actinomycetospora lemnae</name>
    <dbReference type="NCBI Taxonomy" id="3019891"/>
    <lineage>
        <taxon>Bacteria</taxon>
        <taxon>Bacillati</taxon>
        <taxon>Actinomycetota</taxon>
        <taxon>Actinomycetes</taxon>
        <taxon>Pseudonocardiales</taxon>
        <taxon>Pseudonocardiaceae</taxon>
        <taxon>Actinomycetospora</taxon>
    </lineage>
</organism>